<protein>
    <submittedName>
        <fullName evidence="3">Uncharacterized protein</fullName>
    </submittedName>
</protein>
<evidence type="ECO:0000313" key="3">
    <source>
        <dbReference type="EMBL" id="KAF6170177.1"/>
    </source>
</evidence>
<dbReference type="AlphaFoldDB" id="A0A7J7NSJ7"/>
<evidence type="ECO:0000313" key="4">
    <source>
        <dbReference type="Proteomes" id="UP000541444"/>
    </source>
</evidence>
<sequence length="372" mass="41922">MVAKYGEADRGRILKVPVVGEGFKKVDPDRWEFAHEEFLSGQKHLLKHINRRKSSNINNQQQQSQAQQTTSVGACVEVGKFGLEEEMERLKRDKNVLMQELVRLRQQQQASDHQLQTLGQRLQGMEQRQQQMVSFLAKAMQNRGFLAQLVQQQKESIRHFAGVNKKRRLPEQENSSNSQNAESPDGQIIKYQPLKINTSHMLETNTSPECMHINDGPYVYDVLDTGSSTNTTSLETPPSDDICEIQSSPALVTKSQLPESHVCPKIGDGGYNFSMSDNVDGIIESKIFSPVRDVDVLLEEMSKLPSMYDAYWEDLIPIDQPSGILDEINLNTSVGFANEKVQAEHVIGSDDCNNMDQLTEQMGILTSEKNAR</sequence>
<organism evidence="3 4">
    <name type="scientific">Kingdonia uniflora</name>
    <dbReference type="NCBI Taxonomy" id="39325"/>
    <lineage>
        <taxon>Eukaryota</taxon>
        <taxon>Viridiplantae</taxon>
        <taxon>Streptophyta</taxon>
        <taxon>Embryophyta</taxon>
        <taxon>Tracheophyta</taxon>
        <taxon>Spermatophyta</taxon>
        <taxon>Magnoliopsida</taxon>
        <taxon>Ranunculales</taxon>
        <taxon>Circaeasteraceae</taxon>
        <taxon>Kingdonia</taxon>
    </lineage>
</organism>
<dbReference type="GO" id="GO:0003700">
    <property type="term" value="F:DNA-binding transcription factor activity"/>
    <property type="evidence" value="ECO:0007669"/>
    <property type="project" value="TreeGrafter"/>
</dbReference>
<dbReference type="PANTHER" id="PTHR10015">
    <property type="entry name" value="HEAT SHOCK TRANSCRIPTION FACTOR"/>
    <property type="match status" value="1"/>
</dbReference>
<dbReference type="GO" id="GO:0034605">
    <property type="term" value="P:cellular response to heat"/>
    <property type="evidence" value="ECO:0007669"/>
    <property type="project" value="TreeGrafter"/>
</dbReference>
<dbReference type="GO" id="GO:0006357">
    <property type="term" value="P:regulation of transcription by RNA polymerase II"/>
    <property type="evidence" value="ECO:0007669"/>
    <property type="project" value="TreeGrafter"/>
</dbReference>
<dbReference type="OrthoDB" id="60033at2759"/>
<dbReference type="PANTHER" id="PTHR10015:SF427">
    <property type="entry name" value="HEAT SHOCK FACTOR PROTEIN"/>
    <property type="match status" value="1"/>
</dbReference>
<dbReference type="EMBL" id="JACGCM010000601">
    <property type="protein sequence ID" value="KAF6170177.1"/>
    <property type="molecule type" value="Genomic_DNA"/>
</dbReference>
<feature type="coiled-coil region" evidence="1">
    <location>
        <begin position="80"/>
        <end position="107"/>
    </location>
</feature>
<dbReference type="Proteomes" id="UP000541444">
    <property type="component" value="Unassembled WGS sequence"/>
</dbReference>
<gene>
    <name evidence="3" type="ORF">GIB67_038710</name>
</gene>
<keyword evidence="1" id="KW-0175">Coiled coil</keyword>
<name>A0A7J7NSJ7_9MAGN</name>
<keyword evidence="4" id="KW-1185">Reference proteome</keyword>
<reference evidence="3 4" key="1">
    <citation type="journal article" date="2020" name="IScience">
        <title>Genome Sequencing of the Endangered Kingdonia uniflora (Circaeasteraceae, Ranunculales) Reveals Potential Mechanisms of Evolutionary Specialization.</title>
        <authorList>
            <person name="Sun Y."/>
            <person name="Deng T."/>
            <person name="Zhang A."/>
            <person name="Moore M.J."/>
            <person name="Landis J.B."/>
            <person name="Lin N."/>
            <person name="Zhang H."/>
            <person name="Zhang X."/>
            <person name="Huang J."/>
            <person name="Zhang X."/>
            <person name="Sun H."/>
            <person name="Wang H."/>
        </authorList>
    </citation>
    <scope>NUCLEOTIDE SEQUENCE [LARGE SCALE GENOMIC DNA]</scope>
    <source>
        <strain evidence="3">TB1705</strain>
        <tissue evidence="3">Leaf</tissue>
    </source>
</reference>
<dbReference type="GO" id="GO:0005634">
    <property type="term" value="C:nucleus"/>
    <property type="evidence" value="ECO:0007669"/>
    <property type="project" value="TreeGrafter"/>
</dbReference>
<proteinExistence type="predicted"/>
<comment type="caution">
    <text evidence="3">The sequence shown here is derived from an EMBL/GenBank/DDBJ whole genome shotgun (WGS) entry which is preliminary data.</text>
</comment>
<evidence type="ECO:0000256" key="2">
    <source>
        <dbReference type="SAM" id="MobiDB-lite"/>
    </source>
</evidence>
<dbReference type="GO" id="GO:0000978">
    <property type="term" value="F:RNA polymerase II cis-regulatory region sequence-specific DNA binding"/>
    <property type="evidence" value="ECO:0007669"/>
    <property type="project" value="TreeGrafter"/>
</dbReference>
<evidence type="ECO:0000256" key="1">
    <source>
        <dbReference type="SAM" id="Coils"/>
    </source>
</evidence>
<feature type="compositionally biased region" description="Low complexity" evidence="2">
    <location>
        <begin position="172"/>
        <end position="183"/>
    </location>
</feature>
<accession>A0A7J7NSJ7</accession>
<feature type="region of interest" description="Disordered" evidence="2">
    <location>
        <begin position="161"/>
        <end position="188"/>
    </location>
</feature>